<feature type="chain" id="PRO_5019713781" description="Phospholipase/carboxylesterase/thioesterase domain-containing protein" evidence="3">
    <location>
        <begin position="24"/>
        <end position="444"/>
    </location>
</feature>
<dbReference type="InterPro" id="IPR050955">
    <property type="entry name" value="Plant_Biomass_Hydrol_Est"/>
</dbReference>
<dbReference type="GO" id="GO:0016787">
    <property type="term" value="F:hydrolase activity"/>
    <property type="evidence" value="ECO:0007669"/>
    <property type="project" value="UniProtKB-KW"/>
</dbReference>
<sequence>MKPNLKKLSLVLSFITTALRLSAQDNQLSNSVVNANKQLKEIQNNKKINADSTFKLLSHWKKYPVIDAGKDYVFYYTDSVFGKVPFRVFVPPNYNNIRKSACILLLHGAVGQFTFADIDSLKKFNDDILFNTISKQRYIVIRPIGDERNKKFTWVVNKFGNVNPTFKTLTAILTSVKTMVNIDDNKVFAVGHSDGSDGSIGLGVYAPDQLAGIMAYNSMLTNIFASDFYIRNIINTPLYLVHSDLDDLRPIQQTRVIVDSLKKIDKQITYKEYIGYQHYDKHLDQELPLVPQFVNSINRNIFKDSVYWELKRADVYNACSWLKVTGVNTELRVALWHTFFNVKAYNKLNRTWIHDYYYNEPSAAIKATFLNNTFDIKTSGITSVEVLISPQMVNPAKPVIININGMRAFTGVINADKNFMINQFKNSFDREAIWVNSIKLKVER</sequence>
<evidence type="ECO:0000313" key="6">
    <source>
        <dbReference type="Proteomes" id="UP000270046"/>
    </source>
</evidence>
<evidence type="ECO:0000256" key="3">
    <source>
        <dbReference type="SAM" id="SignalP"/>
    </source>
</evidence>
<dbReference type="AlphaFoldDB" id="A0A494W2L2"/>
<dbReference type="OrthoDB" id="699118at2"/>
<keyword evidence="2" id="KW-0378">Hydrolase</keyword>
<dbReference type="InterPro" id="IPR003140">
    <property type="entry name" value="PLipase/COase/thioEstase"/>
</dbReference>
<organism evidence="5 6">
    <name type="scientific">Mucilaginibacter celer</name>
    <dbReference type="NCBI Taxonomy" id="2305508"/>
    <lineage>
        <taxon>Bacteria</taxon>
        <taxon>Pseudomonadati</taxon>
        <taxon>Bacteroidota</taxon>
        <taxon>Sphingobacteriia</taxon>
        <taxon>Sphingobacteriales</taxon>
        <taxon>Sphingobacteriaceae</taxon>
        <taxon>Mucilaginibacter</taxon>
    </lineage>
</organism>
<reference evidence="5 6" key="1">
    <citation type="submission" date="2018-10" db="EMBL/GenBank/DDBJ databases">
        <title>Genome sequencing of Mucilaginibacter sp. HYN0043.</title>
        <authorList>
            <person name="Kim M."/>
            <person name="Yi H."/>
        </authorList>
    </citation>
    <scope>NUCLEOTIDE SEQUENCE [LARGE SCALE GENOMIC DNA]</scope>
    <source>
        <strain evidence="5 6">HYN0043</strain>
    </source>
</reference>
<proteinExistence type="predicted"/>
<dbReference type="PANTHER" id="PTHR43037:SF5">
    <property type="entry name" value="FERULOYL ESTERASE"/>
    <property type="match status" value="1"/>
</dbReference>
<dbReference type="KEGG" id="muh:HYN43_021745"/>
<dbReference type="SUPFAM" id="SSF53474">
    <property type="entry name" value="alpha/beta-Hydrolases"/>
    <property type="match status" value="1"/>
</dbReference>
<name>A0A494W2L2_9SPHI</name>
<dbReference type="RefSeq" id="WP_119406042.1">
    <property type="nucleotide sequence ID" value="NZ_CP032869.1"/>
</dbReference>
<dbReference type="Gene3D" id="3.40.50.1820">
    <property type="entry name" value="alpha/beta hydrolase"/>
    <property type="match status" value="1"/>
</dbReference>
<evidence type="ECO:0000256" key="1">
    <source>
        <dbReference type="ARBA" id="ARBA00022729"/>
    </source>
</evidence>
<dbReference type="EMBL" id="CP032869">
    <property type="protein sequence ID" value="AYL97755.1"/>
    <property type="molecule type" value="Genomic_DNA"/>
</dbReference>
<dbReference type="PANTHER" id="PTHR43037">
    <property type="entry name" value="UNNAMED PRODUCT-RELATED"/>
    <property type="match status" value="1"/>
</dbReference>
<gene>
    <name evidence="5" type="ORF">HYN43_021745</name>
</gene>
<keyword evidence="1 3" id="KW-0732">Signal</keyword>
<feature type="domain" description="Phospholipase/carboxylesterase/thioesterase" evidence="4">
    <location>
        <begin position="179"/>
        <end position="279"/>
    </location>
</feature>
<keyword evidence="6" id="KW-1185">Reference proteome</keyword>
<evidence type="ECO:0000259" key="4">
    <source>
        <dbReference type="Pfam" id="PF02230"/>
    </source>
</evidence>
<protein>
    <recommendedName>
        <fullName evidence="4">Phospholipase/carboxylesterase/thioesterase domain-containing protein</fullName>
    </recommendedName>
</protein>
<evidence type="ECO:0000256" key="2">
    <source>
        <dbReference type="ARBA" id="ARBA00022801"/>
    </source>
</evidence>
<dbReference type="Proteomes" id="UP000270046">
    <property type="component" value="Chromosome"/>
</dbReference>
<dbReference type="InterPro" id="IPR029058">
    <property type="entry name" value="AB_hydrolase_fold"/>
</dbReference>
<evidence type="ECO:0000313" key="5">
    <source>
        <dbReference type="EMBL" id="AYL97755.1"/>
    </source>
</evidence>
<accession>A0A494W2L2</accession>
<dbReference type="Pfam" id="PF02230">
    <property type="entry name" value="Abhydrolase_2"/>
    <property type="match status" value="1"/>
</dbReference>
<feature type="signal peptide" evidence="3">
    <location>
        <begin position="1"/>
        <end position="23"/>
    </location>
</feature>